<protein>
    <submittedName>
        <fullName evidence="1">Uncharacterized protein</fullName>
    </submittedName>
</protein>
<evidence type="ECO:0000313" key="1">
    <source>
        <dbReference type="EMBL" id="KAH9371808.1"/>
    </source>
</evidence>
<dbReference type="PANTHER" id="PTHR33198">
    <property type="entry name" value="ANK_REP_REGION DOMAIN-CONTAINING PROTEIN-RELATED"/>
    <property type="match status" value="1"/>
</dbReference>
<organism evidence="1 2">
    <name type="scientific">Haemaphysalis longicornis</name>
    <name type="common">Bush tick</name>
    <dbReference type="NCBI Taxonomy" id="44386"/>
    <lineage>
        <taxon>Eukaryota</taxon>
        <taxon>Metazoa</taxon>
        <taxon>Ecdysozoa</taxon>
        <taxon>Arthropoda</taxon>
        <taxon>Chelicerata</taxon>
        <taxon>Arachnida</taxon>
        <taxon>Acari</taxon>
        <taxon>Parasitiformes</taxon>
        <taxon>Ixodida</taxon>
        <taxon>Ixodoidea</taxon>
        <taxon>Ixodidae</taxon>
        <taxon>Haemaphysalinae</taxon>
        <taxon>Haemaphysalis</taxon>
    </lineage>
</organism>
<name>A0A9J6GBN2_HAELO</name>
<proteinExistence type="predicted"/>
<gene>
    <name evidence="1" type="ORF">HPB48_018451</name>
</gene>
<dbReference type="PANTHER" id="PTHR33198:SF20">
    <property type="entry name" value="RETROTRANSPOSON GAG DOMAIN-CONTAINING PROTEIN"/>
    <property type="match status" value="1"/>
</dbReference>
<reference evidence="1 2" key="1">
    <citation type="journal article" date="2020" name="Cell">
        <title>Large-Scale Comparative Analyses of Tick Genomes Elucidate Their Genetic Diversity and Vector Capacities.</title>
        <authorList>
            <consortium name="Tick Genome and Microbiome Consortium (TIGMIC)"/>
            <person name="Jia N."/>
            <person name="Wang J."/>
            <person name="Shi W."/>
            <person name="Du L."/>
            <person name="Sun Y."/>
            <person name="Zhan W."/>
            <person name="Jiang J.F."/>
            <person name="Wang Q."/>
            <person name="Zhang B."/>
            <person name="Ji P."/>
            <person name="Bell-Sakyi L."/>
            <person name="Cui X.M."/>
            <person name="Yuan T.T."/>
            <person name="Jiang B.G."/>
            <person name="Yang W.F."/>
            <person name="Lam T.T."/>
            <person name="Chang Q.C."/>
            <person name="Ding S.J."/>
            <person name="Wang X.J."/>
            <person name="Zhu J.G."/>
            <person name="Ruan X.D."/>
            <person name="Zhao L."/>
            <person name="Wei J.T."/>
            <person name="Ye R.Z."/>
            <person name="Que T.C."/>
            <person name="Du C.H."/>
            <person name="Zhou Y.H."/>
            <person name="Cheng J.X."/>
            <person name="Dai P.F."/>
            <person name="Guo W.B."/>
            <person name="Han X.H."/>
            <person name="Huang E.J."/>
            <person name="Li L.F."/>
            <person name="Wei W."/>
            <person name="Gao Y.C."/>
            <person name="Liu J.Z."/>
            <person name="Shao H.Z."/>
            <person name="Wang X."/>
            <person name="Wang C.C."/>
            <person name="Yang T.C."/>
            <person name="Huo Q.B."/>
            <person name="Li W."/>
            <person name="Chen H.Y."/>
            <person name="Chen S.E."/>
            <person name="Zhou L.G."/>
            <person name="Ni X.B."/>
            <person name="Tian J.H."/>
            <person name="Sheng Y."/>
            <person name="Liu T."/>
            <person name="Pan Y.S."/>
            <person name="Xia L.Y."/>
            <person name="Li J."/>
            <person name="Zhao F."/>
            <person name="Cao W.C."/>
        </authorList>
    </citation>
    <scope>NUCLEOTIDE SEQUENCE [LARGE SCALE GENOMIC DNA]</scope>
    <source>
        <strain evidence="1">HaeL-2018</strain>
    </source>
</reference>
<sequence>MASLLPTFSKLPPGTRRRRPYHRPAVKLSLLHCLSTEGQRIFDALPAPTTQQSGATEAAKADDAVKVYDTTVEALAHHFTVNVRAERHRFRERHQLPGESIADLALALRELAACCNFDTVADENLAERFVAGVLCPRLREKLLLEGDSVTFDRAVEIWQLRDPSNPRGTSSRKASAAHLAATCGELARSRRSK</sequence>
<accession>A0A9J6GBN2</accession>
<evidence type="ECO:0000313" key="2">
    <source>
        <dbReference type="Proteomes" id="UP000821853"/>
    </source>
</evidence>
<keyword evidence="2" id="KW-1185">Reference proteome</keyword>
<dbReference type="OrthoDB" id="6492514at2759"/>
<dbReference type="Proteomes" id="UP000821853">
    <property type="component" value="Chromosome 3"/>
</dbReference>
<dbReference type="AlphaFoldDB" id="A0A9J6GBN2"/>
<dbReference type="OMA" id="LAACCNF"/>
<comment type="caution">
    <text evidence="1">The sequence shown here is derived from an EMBL/GenBank/DDBJ whole genome shotgun (WGS) entry which is preliminary data.</text>
</comment>
<dbReference type="VEuPathDB" id="VectorBase:HLOH_047570"/>
<dbReference type="EMBL" id="JABSTR010000005">
    <property type="protein sequence ID" value="KAH9371808.1"/>
    <property type="molecule type" value="Genomic_DNA"/>
</dbReference>